<evidence type="ECO:0000313" key="12">
    <source>
        <dbReference type="Proteomes" id="UP000094936"/>
    </source>
</evidence>
<organism evidence="11 12">
    <name type="scientific">Veronia pacifica</name>
    <dbReference type="NCBI Taxonomy" id="1080227"/>
    <lineage>
        <taxon>Bacteria</taxon>
        <taxon>Pseudomonadati</taxon>
        <taxon>Pseudomonadota</taxon>
        <taxon>Gammaproteobacteria</taxon>
        <taxon>Vibrionales</taxon>
        <taxon>Vibrionaceae</taxon>
        <taxon>Veronia</taxon>
    </lineage>
</organism>
<dbReference type="Gene3D" id="2.60.40.10">
    <property type="entry name" value="Immunoglobulins"/>
    <property type="match status" value="1"/>
</dbReference>
<dbReference type="Pfam" id="PF17963">
    <property type="entry name" value="Big_9"/>
    <property type="match status" value="4"/>
</dbReference>
<keyword evidence="6" id="KW-0106">Calcium</keyword>
<evidence type="ECO:0000256" key="2">
    <source>
        <dbReference type="ARBA" id="ARBA00022670"/>
    </source>
</evidence>
<dbReference type="Gene3D" id="2.60.120.260">
    <property type="entry name" value="Galactose-binding domain-like"/>
    <property type="match status" value="1"/>
</dbReference>
<feature type="active site" description="Charge relay system" evidence="7 8">
    <location>
        <position position="531"/>
    </location>
</feature>
<dbReference type="RefSeq" id="WP_068901141.1">
    <property type="nucleotide sequence ID" value="NZ_JBHUIF010000013.1"/>
</dbReference>
<evidence type="ECO:0000256" key="7">
    <source>
        <dbReference type="PIRSR" id="PIRSR615500-1"/>
    </source>
</evidence>
<dbReference type="Gene3D" id="2.60.40.2810">
    <property type="match status" value="1"/>
</dbReference>
<dbReference type="EMBL" id="LYBM01000011">
    <property type="protein sequence ID" value="ODA34046.1"/>
    <property type="molecule type" value="Genomic_DNA"/>
</dbReference>
<dbReference type="InterPro" id="IPR000209">
    <property type="entry name" value="Peptidase_S8/S53_dom"/>
</dbReference>
<dbReference type="PROSITE" id="PS00137">
    <property type="entry name" value="SUBTILASE_HIS"/>
    <property type="match status" value="1"/>
</dbReference>
<dbReference type="Pfam" id="PF00082">
    <property type="entry name" value="Peptidase_S8"/>
    <property type="match status" value="1"/>
</dbReference>
<dbReference type="PROSITE" id="PS00136">
    <property type="entry name" value="SUBTILASE_ASP"/>
    <property type="match status" value="1"/>
</dbReference>
<dbReference type="InterPro" id="IPR008979">
    <property type="entry name" value="Galactose-bd-like_sf"/>
</dbReference>
<evidence type="ECO:0000256" key="8">
    <source>
        <dbReference type="PROSITE-ProRule" id="PRU01240"/>
    </source>
</evidence>
<keyword evidence="4 8" id="KW-0378">Hydrolase</keyword>
<dbReference type="GO" id="GO:0012505">
    <property type="term" value="C:endomembrane system"/>
    <property type="evidence" value="ECO:0007669"/>
    <property type="project" value="UniProtKB-ARBA"/>
</dbReference>
<dbReference type="OrthoDB" id="9790784at2"/>
<comment type="similarity">
    <text evidence="1">Belongs to the peptidase S8 family. Furin subfamily.</text>
</comment>
<keyword evidence="5 8" id="KW-0720">Serine protease</keyword>
<dbReference type="InterPro" id="IPR034182">
    <property type="entry name" value="Kexin/furin"/>
</dbReference>
<evidence type="ECO:0000256" key="5">
    <source>
        <dbReference type="ARBA" id="ARBA00022825"/>
    </source>
</evidence>
<dbReference type="CDD" id="cd04059">
    <property type="entry name" value="Peptidases_S8_Protein_convertases_Kexins_Furin-like"/>
    <property type="match status" value="1"/>
</dbReference>
<dbReference type="InterPro" id="IPR036852">
    <property type="entry name" value="Peptidase_S8/S53_dom_sf"/>
</dbReference>
<dbReference type="SUPFAM" id="SSF52743">
    <property type="entry name" value="Subtilisin-like"/>
    <property type="match status" value="1"/>
</dbReference>
<dbReference type="PRINTS" id="PR00723">
    <property type="entry name" value="SUBTILISIN"/>
</dbReference>
<dbReference type="PANTHER" id="PTHR42884">
    <property type="entry name" value="PROPROTEIN CONVERTASE SUBTILISIN/KEXIN-RELATED"/>
    <property type="match status" value="1"/>
</dbReference>
<feature type="region of interest" description="Disordered" evidence="9">
    <location>
        <begin position="552"/>
        <end position="574"/>
    </location>
</feature>
<dbReference type="PROSITE" id="PS51892">
    <property type="entry name" value="SUBTILASE"/>
    <property type="match status" value="1"/>
</dbReference>
<dbReference type="PROSITE" id="PS51257">
    <property type="entry name" value="PROKAR_LIPOPROTEIN"/>
    <property type="match status" value="1"/>
</dbReference>
<dbReference type="PROSITE" id="PS51829">
    <property type="entry name" value="P_HOMO_B"/>
    <property type="match status" value="1"/>
</dbReference>
<keyword evidence="3" id="KW-0732">Signal</keyword>
<feature type="active site" description="Charge relay system" evidence="7 8">
    <location>
        <position position="802"/>
    </location>
</feature>
<dbReference type="GO" id="GO:0016020">
    <property type="term" value="C:membrane"/>
    <property type="evidence" value="ECO:0007669"/>
    <property type="project" value="TreeGrafter"/>
</dbReference>
<dbReference type="Gene3D" id="3.40.50.200">
    <property type="entry name" value="Peptidase S8/S53 domain"/>
    <property type="match status" value="1"/>
</dbReference>
<evidence type="ECO:0000256" key="1">
    <source>
        <dbReference type="ARBA" id="ARBA00005325"/>
    </source>
</evidence>
<sequence length="1051" mass="113869">MKKILIPSLLSSLALVGCGEETPETTAENTAPVFKTDELSLAVSYRKGSTIDVAATDKEGDTLTYSIVTKPRFGQASIDSQSGVLTYLPSDGAEKDAVEISVTDGKSTSYLSVELTLTNAEPQFDVSTIKYQTHYKKEQEIALAVSDPDNDPLTIEITSQPESGTAEITEDNRLIYTPEAPVGEQKIDLTVSDGVNSNTLSIYIDTYNRSPVISVPFSRLDTSYKRNVTVPLSMSDPDGDELTVSVAEQPKNGYAEIKAGQLIYTPDGEATGEQIIRLEVSDGFASNVTDIILNLVNSSPEVSVTPQLTVDTDGTATGRVLATDADGDSLSYRLLSSSDDGNLIIDENTGDFTYRPTAFSVGKQRFVIGVSDGKVTTQTEVVISVTTETLTLESSSYSSDSQRVEGQLLFTGPSGVVFTTEVNNDKDIESLAIDDNGRFTLVAKPYAEPIDMVVTASFGNESVTAVMKVLTQQKNQASDDSDPLYFQQWHLHNTGQTGFSHSSGTKGFDINIGQLHKQGLTGNGVEVAVVDTGLELAHEDLRNNVVPGASYDFVNKDTDPSPEYKDDEDGGDHGTSVAGLIAAEGFNQLGGRGVAPEAGLTGFNYLEHQTLEAWKSTHGGDKTRSARVINQSYGYGIPIVLPTNAFDFKVEEAIMEEHYRNSDNPALMIKSAGNGFNGVSRGWWTYERVNASPEEARLPHQLSNSDPSNASFYNTLVSALSADANAPRSSYSTTGSSVMFSAPGGEYGWSSPAMVTTDVSGCEKGYSKEREADWGRYFTGGLDDRFQELTQCSYTSEFNGTSSAAPVASGVAALVMEANPAMSWRDVRYVMAKTATKIDVNFQPVKLNQAGDTFVADPGWITNAAGNHFHNWYGFGMVNATKAVQMAARDYALLPPLQQTTFIPASDQSKTTIPENFQGITKTFEVPQNWTVEGVQVKVDIEHSRMNDLSIELISPSGTRSIVATARNMHMMTPDEVFIEPGPLLFLSQAFLDEKAGGTWQLRVIDTNSQMMHYKKTFFGIGDPIELPNNQTLGKLNKAELRIYGHEETQS</sequence>
<feature type="compositionally biased region" description="Basic and acidic residues" evidence="9">
    <location>
        <begin position="554"/>
        <end position="564"/>
    </location>
</feature>
<keyword evidence="2 8" id="KW-0645">Protease</keyword>
<evidence type="ECO:0000259" key="10">
    <source>
        <dbReference type="PROSITE" id="PS51829"/>
    </source>
</evidence>
<dbReference type="InterPro" id="IPR023828">
    <property type="entry name" value="Peptidase_S8_Ser-AS"/>
</dbReference>
<dbReference type="PANTHER" id="PTHR42884:SF14">
    <property type="entry name" value="NEUROENDOCRINE CONVERTASE 1"/>
    <property type="match status" value="1"/>
</dbReference>
<accession>A0A1C3ELD4</accession>
<dbReference type="InterPro" id="IPR023827">
    <property type="entry name" value="Peptidase_S8_Asp-AS"/>
</dbReference>
<dbReference type="AlphaFoldDB" id="A0A1C3ELD4"/>
<dbReference type="GO" id="GO:0004252">
    <property type="term" value="F:serine-type endopeptidase activity"/>
    <property type="evidence" value="ECO:0007669"/>
    <property type="project" value="UniProtKB-UniRule"/>
</dbReference>
<dbReference type="Pfam" id="PF01483">
    <property type="entry name" value="P_proprotein"/>
    <property type="match status" value="1"/>
</dbReference>
<feature type="active site" description="Charge relay system" evidence="7 8">
    <location>
        <position position="573"/>
    </location>
</feature>
<protein>
    <recommendedName>
        <fullName evidence="10">P/Homo B domain-containing protein</fullName>
    </recommendedName>
</protein>
<reference evidence="11 12" key="1">
    <citation type="submission" date="2016-05" db="EMBL/GenBank/DDBJ databases">
        <title>Genomic Taxonomy of the Vibrionaceae.</title>
        <authorList>
            <person name="Gomez-Gil B."/>
            <person name="Enciso-Ibarra J."/>
        </authorList>
    </citation>
    <scope>NUCLEOTIDE SEQUENCE [LARGE SCALE GENOMIC DNA]</scope>
    <source>
        <strain evidence="11 12">CAIM 1920</strain>
    </source>
</reference>
<dbReference type="Gene3D" id="2.60.40.60">
    <property type="entry name" value="Cadherins"/>
    <property type="match status" value="1"/>
</dbReference>
<dbReference type="SUPFAM" id="SSF49785">
    <property type="entry name" value="Galactose-binding domain-like"/>
    <property type="match status" value="1"/>
</dbReference>
<keyword evidence="12" id="KW-1185">Reference proteome</keyword>
<evidence type="ECO:0000256" key="3">
    <source>
        <dbReference type="ARBA" id="ARBA00022729"/>
    </source>
</evidence>
<evidence type="ECO:0000256" key="4">
    <source>
        <dbReference type="ARBA" id="ARBA00022801"/>
    </source>
</evidence>
<proteinExistence type="inferred from homology"/>
<evidence type="ECO:0000313" key="11">
    <source>
        <dbReference type="EMBL" id="ODA34046.1"/>
    </source>
</evidence>
<dbReference type="GO" id="GO:0016485">
    <property type="term" value="P:protein processing"/>
    <property type="evidence" value="ECO:0007669"/>
    <property type="project" value="TreeGrafter"/>
</dbReference>
<dbReference type="InterPro" id="IPR022398">
    <property type="entry name" value="Peptidase_S8_His-AS"/>
</dbReference>
<dbReference type="GO" id="GO:0005737">
    <property type="term" value="C:cytoplasm"/>
    <property type="evidence" value="ECO:0007669"/>
    <property type="project" value="UniProtKB-ARBA"/>
</dbReference>
<evidence type="ECO:0000256" key="9">
    <source>
        <dbReference type="SAM" id="MobiDB-lite"/>
    </source>
</evidence>
<dbReference type="InterPro" id="IPR013783">
    <property type="entry name" value="Ig-like_fold"/>
</dbReference>
<feature type="domain" description="P/Homo B" evidence="10">
    <location>
        <begin position="894"/>
        <end position="1049"/>
    </location>
</feature>
<dbReference type="Proteomes" id="UP000094936">
    <property type="component" value="Unassembled WGS sequence"/>
</dbReference>
<comment type="caution">
    <text evidence="11">The sequence shown here is derived from an EMBL/GenBank/DDBJ whole genome shotgun (WGS) entry which is preliminary data.</text>
</comment>
<name>A0A1C3ELD4_9GAMM</name>
<dbReference type="InterPro" id="IPR002884">
    <property type="entry name" value="P_dom"/>
</dbReference>
<gene>
    <name evidence="11" type="ORF">A8L45_08355</name>
</gene>
<evidence type="ECO:0000256" key="6">
    <source>
        <dbReference type="ARBA" id="ARBA00022837"/>
    </source>
</evidence>
<dbReference type="PROSITE" id="PS00138">
    <property type="entry name" value="SUBTILASE_SER"/>
    <property type="match status" value="1"/>
</dbReference>
<dbReference type="InterPro" id="IPR015500">
    <property type="entry name" value="Peptidase_S8_subtilisin-rel"/>
</dbReference>
<dbReference type="STRING" id="1080227.A8L45_08355"/>